<protein>
    <recommendedName>
        <fullName evidence="1">Cupin fold metalloprotein WbuC cupin domain-containing protein</fullName>
    </recommendedName>
</protein>
<dbReference type="InterPro" id="IPR014710">
    <property type="entry name" value="RmlC-like_jellyroll"/>
</dbReference>
<organism evidence="2">
    <name type="scientific">Yersinia similis</name>
    <dbReference type="NCBI Taxonomy" id="367190"/>
    <lineage>
        <taxon>Bacteria</taxon>
        <taxon>Pseudomonadati</taxon>
        <taxon>Pseudomonadota</taxon>
        <taxon>Gammaproteobacteria</taxon>
        <taxon>Enterobacterales</taxon>
        <taxon>Yersiniaceae</taxon>
        <taxon>Yersinia</taxon>
    </lineage>
</organism>
<name>S0F2D8_9GAMM</name>
<dbReference type="AlphaFoldDB" id="S0F2D8"/>
<dbReference type="EMBL" id="AJ539157">
    <property type="protein sequence ID" value="CDF66392.1"/>
    <property type="molecule type" value="Genomic_DNA"/>
</dbReference>
<accession>S0F2D8</accession>
<dbReference type="NCBIfam" id="TIGR04366">
    <property type="entry name" value="cupin_WbuC"/>
    <property type="match status" value="1"/>
</dbReference>
<reference evidence="2" key="2">
    <citation type="submission" date="2013-06" db="EMBL/GenBank/DDBJ databases">
        <authorList>
            <person name="Skurnik M."/>
        </authorList>
    </citation>
    <scope>NUCLEOTIDE SEQUENCE</scope>
    <source>
        <strain evidence="2">R708</strain>
    </source>
</reference>
<feature type="domain" description="Cupin fold metalloprotein WbuC cupin" evidence="1">
    <location>
        <begin position="5"/>
        <end position="85"/>
    </location>
</feature>
<sequence>MLIFDDNFKKELYEKAEKSVRRRAHHNIHRNILEPVQRLAIALLKGTYIPPHKHTLEKQWEFFHIIEGDLKFVTFSDSGQITQSLSIGKSGNIFAIQIPPNIIHSLLCLSERAMIFEWKEGPFNLEQAKCFLPWTIPEGDPRVPEIVKMLELAKPGDYINKLN</sequence>
<reference evidence="2" key="1">
    <citation type="journal article" date="2003" name="J. Clin. Microbiol.">
        <title>Use of O-antigen gene cluster-specific PCRs for the identification and O-genotyping of Yersinia pseudotuberculosis and Yersinia pestis.</title>
        <authorList>
            <person name="Bogdanovich T."/>
            <person name="Carniel E."/>
            <person name="Fukushima H."/>
            <person name="Skurnik M."/>
        </authorList>
    </citation>
    <scope>NUCLEOTIDE SEQUENCE</scope>
    <source>
        <strain evidence="2">R708</strain>
    </source>
</reference>
<dbReference type="InterPro" id="IPR011051">
    <property type="entry name" value="RmlC_Cupin_sf"/>
</dbReference>
<evidence type="ECO:0000313" key="2">
    <source>
        <dbReference type="EMBL" id="CDF66392.1"/>
    </source>
</evidence>
<dbReference type="SUPFAM" id="SSF51182">
    <property type="entry name" value="RmlC-like cupins"/>
    <property type="match status" value="1"/>
</dbReference>
<dbReference type="Pfam" id="PF19480">
    <property type="entry name" value="DUF6016"/>
    <property type="match status" value="1"/>
</dbReference>
<dbReference type="InterPro" id="IPR027565">
    <property type="entry name" value="Cupin_WbuC"/>
</dbReference>
<proteinExistence type="predicted"/>
<gene>
    <name evidence="2" type="primary">wbuC</name>
</gene>
<dbReference type="Gene3D" id="2.60.120.10">
    <property type="entry name" value="Jelly Rolls"/>
    <property type="match status" value="1"/>
</dbReference>
<dbReference type="CDD" id="cd07005">
    <property type="entry name" value="cupin_WbuC-like"/>
    <property type="match status" value="1"/>
</dbReference>
<dbReference type="InterPro" id="IPR046058">
    <property type="entry name" value="WbuC_cupin"/>
</dbReference>
<evidence type="ECO:0000259" key="1">
    <source>
        <dbReference type="Pfam" id="PF19480"/>
    </source>
</evidence>